<reference evidence="1 2" key="1">
    <citation type="journal article" date="2010" name="Stand. Genomic Sci.">
        <title>Complete genome sequence of Cellulomonas flavigena type strain (134).</title>
        <authorList>
            <person name="Abt B."/>
            <person name="Foster B."/>
            <person name="Lapidus A."/>
            <person name="Clum A."/>
            <person name="Sun H."/>
            <person name="Pukall R."/>
            <person name="Lucas S."/>
            <person name="Glavina Del Rio T."/>
            <person name="Nolan M."/>
            <person name="Tice H."/>
            <person name="Cheng J.F."/>
            <person name="Pitluck S."/>
            <person name="Liolios K."/>
            <person name="Ivanova N."/>
            <person name="Mavromatis K."/>
            <person name="Ovchinnikova G."/>
            <person name="Pati A."/>
            <person name="Goodwin L."/>
            <person name="Chen A."/>
            <person name="Palaniappan K."/>
            <person name="Land M."/>
            <person name="Hauser L."/>
            <person name="Chang Y.J."/>
            <person name="Jeffries C.D."/>
            <person name="Rohde M."/>
            <person name="Goker M."/>
            <person name="Woyke T."/>
            <person name="Bristow J."/>
            <person name="Eisen J.A."/>
            <person name="Markowitz V."/>
            <person name="Hugenholtz P."/>
            <person name="Kyrpides N.C."/>
            <person name="Klenk H.P."/>
        </authorList>
    </citation>
    <scope>NUCLEOTIDE SEQUENCE [LARGE SCALE GENOMIC DNA]</scope>
    <source>
        <strain evidence="2">ATCC 482 / DSM 20109 / BCRC 11376 / JCM 18109 / NBRC 3775 / NCIMB 8073 / NRS 134</strain>
    </source>
</reference>
<keyword evidence="2" id="KW-1185">Reference proteome</keyword>
<evidence type="ECO:0000313" key="1">
    <source>
        <dbReference type="EMBL" id="ADG73408.1"/>
    </source>
</evidence>
<name>D5UHY4_CELFN</name>
<dbReference type="EMBL" id="CP001964">
    <property type="protein sequence ID" value="ADG73408.1"/>
    <property type="molecule type" value="Genomic_DNA"/>
</dbReference>
<proteinExistence type="predicted"/>
<dbReference type="InterPro" id="IPR016155">
    <property type="entry name" value="Mopterin_synth/thiamin_S_b"/>
</dbReference>
<dbReference type="InterPro" id="IPR010035">
    <property type="entry name" value="Thi_S"/>
</dbReference>
<dbReference type="Proteomes" id="UP000000849">
    <property type="component" value="Chromosome"/>
</dbReference>
<dbReference type="STRING" id="446466.Cfla_0494"/>
<sequence length="108" mass="10707">MTSTTDSTTTVDPRTATTEQLPVVPDPRALLTVNGVDRPWAADATVESVVRDLLGEGAPAGATADAGCAGPTGVAVALDDAIVPRGLWATTAVPAGARVEVVTAVQGG</sequence>
<dbReference type="InterPro" id="IPR012675">
    <property type="entry name" value="Beta-grasp_dom_sf"/>
</dbReference>
<dbReference type="InterPro" id="IPR003749">
    <property type="entry name" value="ThiS/MoaD-like"/>
</dbReference>
<evidence type="ECO:0000313" key="2">
    <source>
        <dbReference type="Proteomes" id="UP000000849"/>
    </source>
</evidence>
<dbReference type="CDD" id="cd00565">
    <property type="entry name" value="Ubl_ThiS"/>
    <property type="match status" value="1"/>
</dbReference>
<dbReference type="KEGG" id="cfl:Cfla_0494"/>
<dbReference type="OrthoDB" id="163636at2"/>
<gene>
    <name evidence="1" type="ordered locus">Cfla_0494</name>
</gene>
<dbReference type="Gene3D" id="3.10.20.30">
    <property type="match status" value="1"/>
</dbReference>
<dbReference type="RefSeq" id="WP_013115742.1">
    <property type="nucleotide sequence ID" value="NC_014151.1"/>
</dbReference>
<dbReference type="NCBIfam" id="TIGR01683">
    <property type="entry name" value="thiS"/>
    <property type="match status" value="1"/>
</dbReference>
<accession>D5UHY4</accession>
<dbReference type="SUPFAM" id="SSF54285">
    <property type="entry name" value="MoaD/ThiS"/>
    <property type="match status" value="1"/>
</dbReference>
<protein>
    <submittedName>
        <fullName evidence="1">Thiamine biosynthesis protein ThiS</fullName>
    </submittedName>
</protein>
<dbReference type="HOGENOM" id="CLU_174611_2_2_11"/>
<dbReference type="Pfam" id="PF02597">
    <property type="entry name" value="ThiS"/>
    <property type="match status" value="1"/>
</dbReference>
<dbReference type="eggNOG" id="COG2104">
    <property type="taxonomic scope" value="Bacteria"/>
</dbReference>
<dbReference type="AlphaFoldDB" id="D5UHY4"/>
<organism evidence="1 2">
    <name type="scientific">Cellulomonas flavigena (strain ATCC 482 / DSM 20109 / BCRC 11376 / JCM 18109 / NBRC 3775 / NCIMB 8073 / NRS 134)</name>
    <dbReference type="NCBI Taxonomy" id="446466"/>
    <lineage>
        <taxon>Bacteria</taxon>
        <taxon>Bacillati</taxon>
        <taxon>Actinomycetota</taxon>
        <taxon>Actinomycetes</taxon>
        <taxon>Micrococcales</taxon>
        <taxon>Cellulomonadaceae</taxon>
        <taxon>Cellulomonas</taxon>
    </lineage>
</organism>